<evidence type="ECO:0000259" key="3">
    <source>
        <dbReference type="PROSITE" id="PS50404"/>
    </source>
</evidence>
<evidence type="ECO:0000313" key="4">
    <source>
        <dbReference type="EMBL" id="CAE6477777.1"/>
    </source>
</evidence>
<dbReference type="EC" id="2.5.1.18" evidence="1"/>
<dbReference type="PANTHER" id="PTHR43900:SF3">
    <property type="entry name" value="GLUTATHIONE S-TRANSFERASE RHO"/>
    <property type="match status" value="1"/>
</dbReference>
<dbReference type="InterPro" id="IPR040079">
    <property type="entry name" value="Glutathione_S-Trfase"/>
</dbReference>
<dbReference type="GO" id="GO:0006749">
    <property type="term" value="P:glutathione metabolic process"/>
    <property type="evidence" value="ECO:0007669"/>
    <property type="project" value="TreeGrafter"/>
</dbReference>
<dbReference type="Gene3D" id="1.20.1050.130">
    <property type="match status" value="1"/>
</dbReference>
<dbReference type="SFLD" id="SFLDG00358">
    <property type="entry name" value="Main_(cytGST)"/>
    <property type="match status" value="1"/>
</dbReference>
<dbReference type="GO" id="GO:0043295">
    <property type="term" value="F:glutathione binding"/>
    <property type="evidence" value="ECO:0007669"/>
    <property type="project" value="TreeGrafter"/>
</dbReference>
<dbReference type="FunFam" id="3.40.30.10:FF:000016">
    <property type="entry name" value="Glutathione S-transferase F2"/>
    <property type="match status" value="1"/>
</dbReference>
<dbReference type="InterPro" id="IPR004045">
    <property type="entry name" value="Glutathione_S-Trfase_N"/>
</dbReference>
<feature type="domain" description="GST N-terminal" evidence="3">
    <location>
        <begin position="2"/>
        <end position="85"/>
    </location>
</feature>
<proteinExistence type="predicted"/>
<dbReference type="Proteomes" id="UP000663831">
    <property type="component" value="Unassembled WGS sequence"/>
</dbReference>
<name>A0A8H3C8A5_9AGAM</name>
<accession>A0A8H3C8A5</accession>
<gene>
    <name evidence="4" type="ORF">RDB_LOCUS94690</name>
</gene>
<keyword evidence="2" id="KW-0808">Transferase</keyword>
<organism evidence="4 5">
    <name type="scientific">Rhizoctonia solani</name>
    <dbReference type="NCBI Taxonomy" id="456999"/>
    <lineage>
        <taxon>Eukaryota</taxon>
        <taxon>Fungi</taxon>
        <taxon>Dikarya</taxon>
        <taxon>Basidiomycota</taxon>
        <taxon>Agaricomycotina</taxon>
        <taxon>Agaricomycetes</taxon>
        <taxon>Cantharellales</taxon>
        <taxon>Ceratobasidiaceae</taxon>
        <taxon>Rhizoctonia</taxon>
    </lineage>
</organism>
<dbReference type="InterPro" id="IPR036249">
    <property type="entry name" value="Thioredoxin-like_sf"/>
</dbReference>
<dbReference type="PROSITE" id="PS50404">
    <property type="entry name" value="GST_NTER"/>
    <property type="match status" value="1"/>
</dbReference>
<reference evidence="4" key="1">
    <citation type="submission" date="2021-01" db="EMBL/GenBank/DDBJ databases">
        <authorList>
            <person name="Kaushik A."/>
        </authorList>
    </citation>
    <scope>NUCLEOTIDE SEQUENCE</scope>
    <source>
        <strain evidence="4">AG3-1AP</strain>
    </source>
</reference>
<dbReference type="EMBL" id="CAJMWV010003178">
    <property type="protein sequence ID" value="CAE6477777.1"/>
    <property type="molecule type" value="Genomic_DNA"/>
</dbReference>
<protein>
    <recommendedName>
        <fullName evidence="1">glutathione transferase</fullName>
        <ecNumber evidence="1">2.5.1.18</ecNumber>
    </recommendedName>
</protein>
<dbReference type="PANTHER" id="PTHR43900">
    <property type="entry name" value="GLUTATHIONE S-TRANSFERASE RHO"/>
    <property type="match status" value="1"/>
</dbReference>
<dbReference type="SUPFAM" id="SSF52833">
    <property type="entry name" value="Thioredoxin-like"/>
    <property type="match status" value="1"/>
</dbReference>
<dbReference type="AlphaFoldDB" id="A0A8H3C8A5"/>
<evidence type="ECO:0000313" key="5">
    <source>
        <dbReference type="Proteomes" id="UP000663831"/>
    </source>
</evidence>
<evidence type="ECO:0000256" key="1">
    <source>
        <dbReference type="ARBA" id="ARBA00012452"/>
    </source>
</evidence>
<dbReference type="GO" id="GO:0004364">
    <property type="term" value="F:glutathione transferase activity"/>
    <property type="evidence" value="ECO:0007669"/>
    <property type="project" value="UniProtKB-EC"/>
</dbReference>
<dbReference type="GO" id="GO:0005737">
    <property type="term" value="C:cytoplasm"/>
    <property type="evidence" value="ECO:0007669"/>
    <property type="project" value="TreeGrafter"/>
</dbReference>
<comment type="caution">
    <text evidence="4">The sequence shown here is derived from an EMBL/GenBank/DDBJ whole genome shotgun (WGS) entry which is preliminary data.</text>
</comment>
<dbReference type="SFLD" id="SFLDS00019">
    <property type="entry name" value="Glutathione_Transferase_(cytos"/>
    <property type="match status" value="1"/>
</dbReference>
<evidence type="ECO:0000256" key="2">
    <source>
        <dbReference type="ARBA" id="ARBA00022679"/>
    </source>
</evidence>
<sequence length="126" mass="14117">MTAITIYGHAFATCTKRVMATCNEIGLKYKIVTVDILNKEQKTEEYLSTKQPFGVIPVLVDEDGTQIYESRAICRYLVAKYGKDSGLLPNQSDIKAYGLFEQAASVEYSSFNPYAEPLTVERVFAK</sequence>
<dbReference type="Pfam" id="PF02798">
    <property type="entry name" value="GST_N"/>
    <property type="match status" value="1"/>
</dbReference>